<dbReference type="GO" id="GO:0008137">
    <property type="term" value="F:NADH dehydrogenase (ubiquinone) activity"/>
    <property type="evidence" value="ECO:0007669"/>
    <property type="project" value="InterPro"/>
</dbReference>
<feature type="transmembrane region" description="Helical" evidence="14">
    <location>
        <begin position="370"/>
        <end position="389"/>
    </location>
</feature>
<comment type="catalytic activity">
    <reaction evidence="11">
        <text>a plastoquinone + NADPH + (n+1) H(+)(in) = a plastoquinol + NADP(+) + n H(+)(out)</text>
        <dbReference type="Rhea" id="RHEA:42612"/>
        <dbReference type="Rhea" id="RHEA-COMP:9561"/>
        <dbReference type="Rhea" id="RHEA-COMP:9562"/>
        <dbReference type="ChEBI" id="CHEBI:15378"/>
        <dbReference type="ChEBI" id="CHEBI:17757"/>
        <dbReference type="ChEBI" id="CHEBI:57783"/>
        <dbReference type="ChEBI" id="CHEBI:58349"/>
        <dbReference type="ChEBI" id="CHEBI:62192"/>
    </reaction>
</comment>
<dbReference type="Pfam" id="PF01010">
    <property type="entry name" value="Proton_antipo_C"/>
    <property type="match status" value="1"/>
</dbReference>
<evidence type="ECO:0000256" key="3">
    <source>
        <dbReference type="ARBA" id="ARBA00022692"/>
    </source>
</evidence>
<keyword evidence="8 14" id="KW-1133">Transmembrane helix</keyword>
<feature type="transmembrane region" description="Helical" evidence="14">
    <location>
        <begin position="121"/>
        <end position="153"/>
    </location>
</feature>
<keyword evidence="10 14" id="KW-0472">Membrane</keyword>
<evidence type="ECO:0000256" key="12">
    <source>
        <dbReference type="ARBA" id="ARBA00048026"/>
    </source>
</evidence>
<keyword evidence="5" id="KW-0521">NADP</keyword>
<sequence>MEILILGVVALPLLTSIFLKISGKFLNELLTNFITINAALLSVGLSSFMFGYIFLEKFEPLKFELFEWYPSPQIIIEFYLDGLSGVMMVLISGLSLIIQLFSTSYMSKDEKYTKYFEYFNFFVFSMLLLVLSGNFLVMFFGWELVGLSSYLLISFWYEKKSAAKAGNKAFILNRIGDFGFLIGLMMILNHFQTFNFIAIFNSSLISQPKNLDLIILFLLLGAFGKSAQFPLFSWLPDAMEGPTPASALIHAATMVTAGVFMLVRISPMLQFSEIGSLVIIGFGLFTALIAAFAAINQADIKKILAYSTISQLGFMFIAIGAGAYVAAIFHLVTHAFFKALLFLGAGAVIHEMHHEQNIHKMGGLRKKMPITSAMMGIGTLAISGIPPLAGFWSKDEILASVFSKGGIYYGFWALSLLAAFMTAFYMGRHWLLIFIKETKNDLDNVHEAPKNMTRPLIILGIFTIFIGFINTPFFHGLEKVLEETLHHVEVTHLPEGLTLAILAILSIGAGFTGLALAYLIYIFDIISYFKLRIPFLSEIKNLSTNVIYINDFGNAVFVKGLKSASRRIAVNIEGMTIDGLANGISNYFLKSSTRMSYAQTGLVRSYVVYFGLFTLILIFIFLISPGVLA</sequence>
<comment type="subcellular location">
    <subcellularLocation>
        <location evidence="1">Endomembrane system</location>
        <topology evidence="1">Multi-pass membrane protein</topology>
    </subcellularLocation>
    <subcellularLocation>
        <location evidence="13">Membrane</location>
        <topology evidence="13">Multi-pass membrane protein</topology>
    </subcellularLocation>
</comment>
<feature type="transmembrane region" description="Helical" evidence="14">
    <location>
        <begin position="247"/>
        <end position="265"/>
    </location>
</feature>
<dbReference type="GO" id="GO:0048038">
    <property type="term" value="F:quinone binding"/>
    <property type="evidence" value="ECO:0007669"/>
    <property type="project" value="UniProtKB-KW"/>
</dbReference>
<dbReference type="AlphaFoldDB" id="S5DXK2"/>
<feature type="transmembrane region" description="Helical" evidence="14">
    <location>
        <begin position="303"/>
        <end position="325"/>
    </location>
</feature>
<dbReference type="GO" id="GO:0015990">
    <property type="term" value="P:electron transport coupled proton transport"/>
    <property type="evidence" value="ECO:0007669"/>
    <property type="project" value="TreeGrafter"/>
</dbReference>
<evidence type="ECO:0000256" key="4">
    <source>
        <dbReference type="ARBA" id="ARBA00022719"/>
    </source>
</evidence>
<accession>S5DXK2</accession>
<dbReference type="Gene3D" id="1.20.5.2700">
    <property type="match status" value="1"/>
</dbReference>
<dbReference type="PANTHER" id="PTHR42829:SF2">
    <property type="entry name" value="NADH-UBIQUINONE OXIDOREDUCTASE CHAIN 5"/>
    <property type="match status" value="1"/>
</dbReference>
<dbReference type="PRINTS" id="PR01435">
    <property type="entry name" value="NPOXDRDTASE5"/>
</dbReference>
<feature type="domain" description="NADH-Ubiquinone oxidoreductase (complex I) chain 5 N-terminal" evidence="16">
    <location>
        <begin position="73"/>
        <end position="116"/>
    </location>
</feature>
<evidence type="ECO:0000256" key="7">
    <source>
        <dbReference type="ARBA" id="ARBA00022967"/>
    </source>
</evidence>
<evidence type="ECO:0000256" key="14">
    <source>
        <dbReference type="SAM" id="Phobius"/>
    </source>
</evidence>
<comment type="similarity">
    <text evidence="2">Belongs to the complex I subunit 5 family.</text>
</comment>
<dbReference type="GO" id="GO:0003954">
    <property type="term" value="F:NADH dehydrogenase activity"/>
    <property type="evidence" value="ECO:0007669"/>
    <property type="project" value="TreeGrafter"/>
</dbReference>
<evidence type="ECO:0000259" key="17">
    <source>
        <dbReference type="Pfam" id="PF01010"/>
    </source>
</evidence>
<evidence type="ECO:0000259" key="15">
    <source>
        <dbReference type="Pfam" id="PF00361"/>
    </source>
</evidence>
<evidence type="ECO:0000256" key="5">
    <source>
        <dbReference type="ARBA" id="ARBA00022857"/>
    </source>
</evidence>
<feature type="transmembrane region" description="Helical" evidence="14">
    <location>
        <begin position="409"/>
        <end position="435"/>
    </location>
</feature>
<dbReference type="GO" id="GO:0016020">
    <property type="term" value="C:membrane"/>
    <property type="evidence" value="ECO:0007669"/>
    <property type="project" value="UniProtKB-SubCell"/>
</dbReference>
<name>S5DXK2_9ACTN</name>
<dbReference type="InterPro" id="IPR018393">
    <property type="entry name" value="NADHpl_OxRdtase_5_subgr"/>
</dbReference>
<keyword evidence="9" id="KW-0520">NAD</keyword>
<evidence type="ECO:0000256" key="2">
    <source>
        <dbReference type="ARBA" id="ARBA00008200"/>
    </source>
</evidence>
<reference evidence="18" key="1">
    <citation type="journal article" date="2013" name="Sci. Rep.">
        <title>Metagenomics uncovers a new group of low GC and ultra-small marine Actinobacteria.</title>
        <authorList>
            <person name="Ghai R."/>
            <person name="Mizuno C.M."/>
            <person name="Picazo A."/>
            <person name="Camacho A."/>
            <person name="Rodriguez-Valera F."/>
        </authorList>
    </citation>
    <scope>NUCLEOTIDE SEQUENCE</scope>
</reference>
<keyword evidence="3 13" id="KW-0812">Transmembrane</keyword>
<feature type="transmembrane region" description="Helical" evidence="14">
    <location>
        <begin position="606"/>
        <end position="628"/>
    </location>
</feature>
<evidence type="ECO:0000256" key="8">
    <source>
        <dbReference type="ARBA" id="ARBA00022989"/>
    </source>
</evidence>
<evidence type="ECO:0000256" key="9">
    <source>
        <dbReference type="ARBA" id="ARBA00023027"/>
    </source>
</evidence>
<dbReference type="NCBIfam" id="TIGR01974">
    <property type="entry name" value="NDH_I_L"/>
    <property type="match status" value="1"/>
</dbReference>
<feature type="transmembrane region" description="Helical" evidence="14">
    <location>
        <begin position="277"/>
        <end position="296"/>
    </location>
</feature>
<evidence type="ECO:0000256" key="11">
    <source>
        <dbReference type="ARBA" id="ARBA00047726"/>
    </source>
</evidence>
<feature type="domain" description="NADH:ubiquinone/plastoquinone oxidoreductase chloroplast chain 5 C-terminal" evidence="17">
    <location>
        <begin position="437"/>
        <end position="562"/>
    </location>
</feature>
<dbReference type="PANTHER" id="PTHR42829">
    <property type="entry name" value="NADH-UBIQUINONE OXIDOREDUCTASE CHAIN 5"/>
    <property type="match status" value="1"/>
</dbReference>
<dbReference type="GO" id="GO:0042773">
    <property type="term" value="P:ATP synthesis coupled electron transport"/>
    <property type="evidence" value="ECO:0007669"/>
    <property type="project" value="InterPro"/>
</dbReference>
<dbReference type="PRINTS" id="PR01434">
    <property type="entry name" value="NADHDHGNASE5"/>
</dbReference>
<dbReference type="InterPro" id="IPR003945">
    <property type="entry name" value="NU5C-like"/>
</dbReference>
<feature type="transmembrane region" description="Helical" evidence="14">
    <location>
        <begin position="456"/>
        <end position="477"/>
    </location>
</feature>
<protein>
    <submittedName>
        <fullName evidence="18">NADH:ubiquinone oxidoreductase subunit 5 (Chain L)/Multisubunit Na+/H+ antiporter, MnhA subunit</fullName>
    </submittedName>
</protein>
<keyword evidence="7" id="KW-1278">Translocase</keyword>
<feature type="transmembrane region" description="Helical" evidence="14">
    <location>
        <begin position="178"/>
        <end position="201"/>
    </location>
</feature>
<keyword evidence="4" id="KW-0874">Quinone</keyword>
<comment type="catalytic activity">
    <reaction evidence="12">
        <text>a plastoquinone + NADH + (n+1) H(+)(in) = a plastoquinol + NAD(+) + n H(+)(out)</text>
        <dbReference type="Rhea" id="RHEA:42608"/>
        <dbReference type="Rhea" id="RHEA-COMP:9561"/>
        <dbReference type="Rhea" id="RHEA-COMP:9562"/>
        <dbReference type="ChEBI" id="CHEBI:15378"/>
        <dbReference type="ChEBI" id="CHEBI:17757"/>
        <dbReference type="ChEBI" id="CHEBI:57540"/>
        <dbReference type="ChEBI" id="CHEBI:57945"/>
        <dbReference type="ChEBI" id="CHEBI:62192"/>
    </reaction>
</comment>
<dbReference type="Pfam" id="PF00662">
    <property type="entry name" value="Proton_antipo_N"/>
    <property type="match status" value="1"/>
</dbReference>
<dbReference type="InterPro" id="IPR002128">
    <property type="entry name" value="NADH_UbQ_OxRdtase_chlpt_su5_C"/>
</dbReference>
<feature type="transmembrane region" description="Helical" evidence="14">
    <location>
        <begin position="76"/>
        <end position="101"/>
    </location>
</feature>
<dbReference type="InterPro" id="IPR001516">
    <property type="entry name" value="Proton_antipo_N"/>
</dbReference>
<evidence type="ECO:0000256" key="10">
    <source>
        <dbReference type="ARBA" id="ARBA00023136"/>
    </source>
</evidence>
<keyword evidence="6" id="KW-0618">Plastoquinone</keyword>
<dbReference type="Pfam" id="PF00361">
    <property type="entry name" value="Proton_antipo_M"/>
    <property type="match status" value="1"/>
</dbReference>
<dbReference type="GO" id="GO:0012505">
    <property type="term" value="C:endomembrane system"/>
    <property type="evidence" value="ECO:0007669"/>
    <property type="project" value="UniProtKB-SubCell"/>
</dbReference>
<evidence type="ECO:0000259" key="16">
    <source>
        <dbReference type="Pfam" id="PF00662"/>
    </source>
</evidence>
<evidence type="ECO:0000256" key="13">
    <source>
        <dbReference type="RuleBase" id="RU000320"/>
    </source>
</evidence>
<dbReference type="InterPro" id="IPR001750">
    <property type="entry name" value="ND/Mrp_TM"/>
</dbReference>
<evidence type="ECO:0000313" key="18">
    <source>
        <dbReference type="EMBL" id="AGQ19717.1"/>
    </source>
</evidence>
<evidence type="ECO:0000256" key="1">
    <source>
        <dbReference type="ARBA" id="ARBA00004127"/>
    </source>
</evidence>
<feature type="transmembrane region" description="Helical" evidence="14">
    <location>
        <begin position="29"/>
        <end position="55"/>
    </location>
</feature>
<dbReference type="EMBL" id="KC811140">
    <property type="protein sequence ID" value="AGQ19717.1"/>
    <property type="molecule type" value="Genomic_DNA"/>
</dbReference>
<keyword evidence="18" id="KW-0830">Ubiquinone</keyword>
<proteinExistence type="inferred from homology"/>
<feature type="domain" description="NADH:quinone oxidoreductase/Mrp antiporter transmembrane" evidence="15">
    <location>
        <begin position="132"/>
        <end position="408"/>
    </location>
</feature>
<evidence type="ECO:0000256" key="6">
    <source>
        <dbReference type="ARBA" id="ARBA00022957"/>
    </source>
</evidence>
<feature type="transmembrane region" description="Helical" evidence="14">
    <location>
        <begin position="497"/>
        <end position="523"/>
    </location>
</feature>
<feature type="transmembrane region" description="Helical" evidence="14">
    <location>
        <begin position="213"/>
        <end position="235"/>
    </location>
</feature>
<dbReference type="NCBIfam" id="NF005141">
    <property type="entry name" value="PRK06590.1"/>
    <property type="match status" value="1"/>
</dbReference>
<organism evidence="18">
    <name type="scientific">Candidatus Actinomarina minuta</name>
    <dbReference type="NCBI Taxonomy" id="1389454"/>
    <lineage>
        <taxon>Bacteria</taxon>
        <taxon>Bacillati</taxon>
        <taxon>Actinomycetota</taxon>
        <taxon>Actinomycetes</taxon>
        <taxon>Candidatus Actinomarinidae</taxon>
        <taxon>Candidatus Actinomarinales</taxon>
        <taxon>Candidatus Actinomarineae</taxon>
        <taxon>Candidatus Actinomarinaceae</taxon>
        <taxon>Candidatus Actinomarina</taxon>
    </lineage>
</organism>